<dbReference type="GO" id="GO:0051287">
    <property type="term" value="F:NAD binding"/>
    <property type="evidence" value="ECO:0007669"/>
    <property type="project" value="InterPro"/>
</dbReference>
<dbReference type="InterPro" id="IPR036291">
    <property type="entry name" value="NAD(P)-bd_dom_sf"/>
</dbReference>
<keyword evidence="4" id="KW-0670">Pyruvate</keyword>
<dbReference type="PANTHER" id="PTHR43333:SF1">
    <property type="entry name" value="D-ISOMER SPECIFIC 2-HYDROXYACID DEHYDROGENASE NAD-BINDING DOMAIN-CONTAINING PROTEIN"/>
    <property type="match status" value="1"/>
</dbReference>
<dbReference type="AlphaFoldDB" id="A0A543L7Z5"/>
<evidence type="ECO:0000256" key="2">
    <source>
        <dbReference type="ARBA" id="ARBA00023027"/>
    </source>
</evidence>
<dbReference type="InterPro" id="IPR006140">
    <property type="entry name" value="D-isomer_DH_NAD-bd"/>
</dbReference>
<dbReference type="GO" id="GO:0016491">
    <property type="term" value="F:oxidoreductase activity"/>
    <property type="evidence" value="ECO:0007669"/>
    <property type="project" value="UniProtKB-KW"/>
</dbReference>
<protein>
    <submittedName>
        <fullName evidence="4">Glyoxylate/hydroxypyruvate reductase A</fullName>
    </submittedName>
</protein>
<evidence type="ECO:0000313" key="4">
    <source>
        <dbReference type="EMBL" id="TQN03459.1"/>
    </source>
</evidence>
<evidence type="ECO:0000313" key="5">
    <source>
        <dbReference type="Proteomes" id="UP000316993"/>
    </source>
</evidence>
<dbReference type="Proteomes" id="UP000316993">
    <property type="component" value="Unassembled WGS sequence"/>
</dbReference>
<accession>A0A543L7Z5</accession>
<gene>
    <name evidence="4" type="ORF">BDD18_2143</name>
</gene>
<dbReference type="RefSeq" id="WP_142083158.1">
    <property type="nucleotide sequence ID" value="NZ_VFPV01000002.1"/>
</dbReference>
<sequence length="309" mass="33468">MTTVFFHSDLDDPNAWRDTLQAALPDVHFIVGPQCETPEAVDVALVWTPPPQGLRAFPRLRAVLSLGAGVDQLRLADLDPRIPVARLIDPTLTQRMVEYCQAAVLYFHRHLHLHARHQAAREWQFIPPVSAAARQVLVLGLGELGSAVAGALAQQGFQVTGWSRSPKQLPGVDCRHGEAALNEALGRCDVLINLLPLTPQTTGVLNRDLFARLRPQACLVQVGRGGHLVEADLLAALDAGQLAGAFIDVFGVEPLPAEHPFWAHPALRLTPHVASLSDPVQSAATVIDNIGRAMRGEPLRHAIDRSAGY</sequence>
<evidence type="ECO:0000259" key="3">
    <source>
        <dbReference type="Pfam" id="PF02826"/>
    </source>
</evidence>
<keyword evidence="2" id="KW-0520">NAD</keyword>
<dbReference type="PANTHER" id="PTHR43333">
    <property type="entry name" value="2-HACID_DH_C DOMAIN-CONTAINING PROTEIN"/>
    <property type="match status" value="1"/>
</dbReference>
<proteinExistence type="predicted"/>
<dbReference type="SUPFAM" id="SSF52283">
    <property type="entry name" value="Formate/glycerate dehydrogenase catalytic domain-like"/>
    <property type="match status" value="1"/>
</dbReference>
<organism evidence="4 5">
    <name type="scientific">Acidovorax temperans</name>
    <dbReference type="NCBI Taxonomy" id="80878"/>
    <lineage>
        <taxon>Bacteria</taxon>
        <taxon>Pseudomonadati</taxon>
        <taxon>Pseudomonadota</taxon>
        <taxon>Betaproteobacteria</taxon>
        <taxon>Burkholderiales</taxon>
        <taxon>Comamonadaceae</taxon>
        <taxon>Acidovorax</taxon>
    </lineage>
</organism>
<keyword evidence="1" id="KW-0560">Oxidoreductase</keyword>
<evidence type="ECO:0000256" key="1">
    <source>
        <dbReference type="ARBA" id="ARBA00023002"/>
    </source>
</evidence>
<dbReference type="Pfam" id="PF02826">
    <property type="entry name" value="2-Hacid_dh_C"/>
    <property type="match status" value="1"/>
</dbReference>
<feature type="domain" description="D-isomer specific 2-hydroxyacid dehydrogenase NAD-binding" evidence="3">
    <location>
        <begin position="103"/>
        <end position="274"/>
    </location>
</feature>
<comment type="caution">
    <text evidence="4">The sequence shown here is derived from an EMBL/GenBank/DDBJ whole genome shotgun (WGS) entry which is preliminary data.</text>
</comment>
<name>A0A543L7Z5_9BURK</name>
<dbReference type="SUPFAM" id="SSF51735">
    <property type="entry name" value="NAD(P)-binding Rossmann-fold domains"/>
    <property type="match status" value="1"/>
</dbReference>
<reference evidence="4 5" key="1">
    <citation type="submission" date="2019-06" db="EMBL/GenBank/DDBJ databases">
        <title>Genomic Encyclopedia of Archaeal and Bacterial Type Strains, Phase II (KMG-II): from individual species to whole genera.</title>
        <authorList>
            <person name="Goeker M."/>
        </authorList>
    </citation>
    <scope>NUCLEOTIDE SEQUENCE [LARGE SCALE GENOMIC DNA]</scope>
    <source>
        <strain evidence="4 5">DSM 7270</strain>
    </source>
</reference>
<dbReference type="CDD" id="cd12164">
    <property type="entry name" value="GDH_like_2"/>
    <property type="match status" value="1"/>
</dbReference>
<dbReference type="EMBL" id="VFPV01000002">
    <property type="protein sequence ID" value="TQN03459.1"/>
    <property type="molecule type" value="Genomic_DNA"/>
</dbReference>
<dbReference type="Gene3D" id="3.40.50.720">
    <property type="entry name" value="NAD(P)-binding Rossmann-like Domain"/>
    <property type="match status" value="2"/>
</dbReference>